<evidence type="ECO:0000313" key="2">
    <source>
        <dbReference type="Proteomes" id="UP000789831"/>
    </source>
</evidence>
<evidence type="ECO:0000313" key="1">
    <source>
        <dbReference type="EMBL" id="CAG8677961.1"/>
    </source>
</evidence>
<gene>
    <name evidence="1" type="ORF">AGERDE_LOCUS12542</name>
</gene>
<comment type="caution">
    <text evidence="1">The sequence shown here is derived from an EMBL/GenBank/DDBJ whole genome shotgun (WGS) entry which is preliminary data.</text>
</comment>
<organism evidence="1 2">
    <name type="scientific">Ambispora gerdemannii</name>
    <dbReference type="NCBI Taxonomy" id="144530"/>
    <lineage>
        <taxon>Eukaryota</taxon>
        <taxon>Fungi</taxon>
        <taxon>Fungi incertae sedis</taxon>
        <taxon>Mucoromycota</taxon>
        <taxon>Glomeromycotina</taxon>
        <taxon>Glomeromycetes</taxon>
        <taxon>Archaeosporales</taxon>
        <taxon>Ambisporaceae</taxon>
        <taxon>Ambispora</taxon>
    </lineage>
</organism>
<dbReference type="Proteomes" id="UP000789831">
    <property type="component" value="Unassembled WGS sequence"/>
</dbReference>
<keyword evidence="2" id="KW-1185">Reference proteome</keyword>
<dbReference type="EMBL" id="CAJVPL010009385">
    <property type="protein sequence ID" value="CAG8677961.1"/>
    <property type="molecule type" value="Genomic_DNA"/>
</dbReference>
<dbReference type="AlphaFoldDB" id="A0A9N9EI37"/>
<reference evidence="1" key="1">
    <citation type="submission" date="2021-06" db="EMBL/GenBank/DDBJ databases">
        <authorList>
            <person name="Kallberg Y."/>
            <person name="Tangrot J."/>
            <person name="Rosling A."/>
        </authorList>
    </citation>
    <scope>NUCLEOTIDE SEQUENCE</scope>
    <source>
        <strain evidence="1">MT106</strain>
    </source>
</reference>
<proteinExistence type="predicted"/>
<sequence>MNNLLDDYCYSDPDKDYEILDDSDDNYNYEELSDLSTTFTSTASNTINNSSEDPIYEFKFDKFALNHAKKFVQNIETEENQIDWLASDIDTDTISENDSIWI</sequence>
<accession>A0A9N9EI37</accession>
<protein>
    <submittedName>
        <fullName evidence="1">6039_t:CDS:1</fullName>
    </submittedName>
</protein>
<name>A0A9N9EI37_9GLOM</name>